<dbReference type="EMBL" id="AP011714">
    <property type="protein sequence ID" value="BAL55298.1"/>
    <property type="molecule type" value="Genomic_DNA"/>
</dbReference>
<evidence type="ECO:0000256" key="2">
    <source>
        <dbReference type="ARBA" id="ARBA00022823"/>
    </source>
</evidence>
<reference evidence="5" key="1">
    <citation type="journal article" date="2005" name="Environ. Microbiol.">
        <title>Genetic and functional properties of uncultivated thermophilic crenarchaeotes from a subsurface gold mine as revealed by analysis of genome fragments.</title>
        <authorList>
            <person name="Nunoura T."/>
            <person name="Hirayama H."/>
            <person name="Takami H."/>
            <person name="Oida H."/>
            <person name="Nishi S."/>
            <person name="Shimamura S."/>
            <person name="Suzuki Y."/>
            <person name="Inagaki F."/>
            <person name="Takai K."/>
            <person name="Nealson K.H."/>
            <person name="Horikoshi K."/>
        </authorList>
    </citation>
    <scope>NUCLEOTIDE SEQUENCE</scope>
</reference>
<evidence type="ECO:0000256" key="1">
    <source>
        <dbReference type="ARBA" id="ARBA00001938"/>
    </source>
</evidence>
<protein>
    <recommendedName>
        <fullName evidence="4">Lipoyl-binding domain-containing protein</fullName>
    </recommendedName>
</protein>
<dbReference type="SUPFAM" id="SSF51230">
    <property type="entry name" value="Single hybrid motif"/>
    <property type="match status" value="1"/>
</dbReference>
<proteinExistence type="predicted"/>
<keyword evidence="2" id="KW-0450">Lipoyl</keyword>
<dbReference type="InterPro" id="IPR000089">
    <property type="entry name" value="Biotin_lipoyl"/>
</dbReference>
<dbReference type="GO" id="GO:0005829">
    <property type="term" value="C:cytosol"/>
    <property type="evidence" value="ECO:0007669"/>
    <property type="project" value="TreeGrafter"/>
</dbReference>
<dbReference type="CDD" id="cd06849">
    <property type="entry name" value="lipoyl_domain"/>
    <property type="match status" value="1"/>
</dbReference>
<dbReference type="PROSITE" id="PS50968">
    <property type="entry name" value="BIOTINYL_LIPOYL"/>
    <property type="match status" value="1"/>
</dbReference>
<evidence type="ECO:0000313" key="5">
    <source>
        <dbReference type="EMBL" id="BAL55298.1"/>
    </source>
</evidence>
<feature type="region of interest" description="Disordered" evidence="3">
    <location>
        <begin position="83"/>
        <end position="121"/>
    </location>
</feature>
<comment type="cofactor">
    <cofactor evidence="1">
        <name>(R)-lipoate</name>
        <dbReference type="ChEBI" id="CHEBI:83088"/>
    </cofactor>
</comment>
<organism evidence="5">
    <name type="scientific">uncultured Bacteroidota bacterium</name>
    <dbReference type="NCBI Taxonomy" id="152509"/>
    <lineage>
        <taxon>Bacteria</taxon>
        <taxon>Pseudomonadati</taxon>
        <taxon>Bacteroidota</taxon>
        <taxon>environmental samples</taxon>
    </lineage>
</organism>
<sequence>MTEVLLPKMGESVTEARIIRWLKKPGDAVEADEPILEIATDKVDSEVPAPASGILQEIRVKEGETVPVGTVLAIIAAKGEALPAASAPAPEEKNAPEVVPQPQRGNGQSVPDRIPARHGDRFYSPLVRTIAQQEGISL</sequence>
<name>H5SGL2_9BACT</name>
<dbReference type="Pfam" id="PF00364">
    <property type="entry name" value="Biotin_lipoyl"/>
    <property type="match status" value="1"/>
</dbReference>
<dbReference type="InterPro" id="IPR050537">
    <property type="entry name" value="2-oxoacid_dehydrogenase"/>
</dbReference>
<accession>H5SGL2</accession>
<evidence type="ECO:0000256" key="3">
    <source>
        <dbReference type="SAM" id="MobiDB-lite"/>
    </source>
</evidence>
<reference evidence="5" key="2">
    <citation type="journal article" date="2012" name="PLoS ONE">
        <title>A Deeply Branching Thermophilic Bacterium with an Ancient Acetyl-CoA Pathway Dominates a Subsurface Ecosystem.</title>
        <authorList>
            <person name="Takami H."/>
            <person name="Noguchi H."/>
            <person name="Takaki Y."/>
            <person name="Uchiyama I."/>
            <person name="Toyoda A."/>
            <person name="Nishi S."/>
            <person name="Chee G.-J."/>
            <person name="Arai W."/>
            <person name="Nunoura T."/>
            <person name="Itoh T."/>
            <person name="Hattori M."/>
            <person name="Takai K."/>
        </authorList>
    </citation>
    <scope>NUCLEOTIDE SEQUENCE</scope>
</reference>
<feature type="domain" description="Lipoyl-binding" evidence="4">
    <location>
        <begin position="1"/>
        <end position="76"/>
    </location>
</feature>
<dbReference type="PANTHER" id="PTHR43416">
    <property type="entry name" value="DIHYDROLIPOYLLYSINE-RESIDUE SUCCINYLTRANSFERASE COMPONENT OF 2-OXOGLUTARATE DEHYDROGENASE COMPLEX, MITOCHONDRIAL-RELATED"/>
    <property type="match status" value="1"/>
</dbReference>
<dbReference type="Gene3D" id="2.40.50.100">
    <property type="match status" value="1"/>
</dbReference>
<dbReference type="GO" id="GO:0004149">
    <property type="term" value="F:dihydrolipoyllysine-residue succinyltransferase activity"/>
    <property type="evidence" value="ECO:0007669"/>
    <property type="project" value="TreeGrafter"/>
</dbReference>
<dbReference type="InterPro" id="IPR011053">
    <property type="entry name" value="Single_hybrid_motif"/>
</dbReference>
<dbReference type="PANTHER" id="PTHR43416:SF8">
    <property type="entry name" value="LIPOAMIDE ACYLTRANSFERASE COMPONENT OF BRANCHED-CHAIN ALPHA-KETO ACID DEHYDROGENASE COMPLEX"/>
    <property type="match status" value="1"/>
</dbReference>
<dbReference type="PROSITE" id="PS00189">
    <property type="entry name" value="LIPOYL"/>
    <property type="match status" value="1"/>
</dbReference>
<evidence type="ECO:0000259" key="4">
    <source>
        <dbReference type="PROSITE" id="PS50968"/>
    </source>
</evidence>
<dbReference type="InterPro" id="IPR003016">
    <property type="entry name" value="2-oxoA_DH_lipoyl-BS"/>
</dbReference>
<dbReference type="AlphaFoldDB" id="H5SGL2"/>
<gene>
    <name evidence="5" type="ORF">HGMM_F25B04C41</name>
</gene>
<feature type="non-terminal residue" evidence="5">
    <location>
        <position position="138"/>
    </location>
</feature>
<dbReference type="GO" id="GO:0006099">
    <property type="term" value="P:tricarboxylic acid cycle"/>
    <property type="evidence" value="ECO:0007669"/>
    <property type="project" value="TreeGrafter"/>
</dbReference>